<name>A0ACC2BMR2_DIPCM</name>
<comment type="caution">
    <text evidence="1">The sequence shown here is derived from an EMBL/GenBank/DDBJ whole genome shotgun (WGS) entry which is preliminary data.</text>
</comment>
<dbReference type="EMBL" id="CM055105">
    <property type="protein sequence ID" value="KAJ7531048.1"/>
    <property type="molecule type" value="Genomic_DNA"/>
</dbReference>
<evidence type="ECO:0000313" key="2">
    <source>
        <dbReference type="Proteomes" id="UP001162992"/>
    </source>
</evidence>
<evidence type="ECO:0000313" key="1">
    <source>
        <dbReference type="EMBL" id="KAJ7531048.1"/>
    </source>
</evidence>
<protein>
    <submittedName>
        <fullName evidence="1">Uncharacterized protein</fullName>
    </submittedName>
</protein>
<sequence>MACAKKLIPLLDRVLVEKIVAPAKSVGGILLPESAAASQVNAGKVVAVGTGGRAKDGTNIPILVNEGDTVLLPEYGGTPVKLGEKEYVLFRDDDLLGILHD</sequence>
<gene>
    <name evidence="1" type="ORF">O6H91_14G030400</name>
</gene>
<keyword evidence="2" id="KW-1185">Reference proteome</keyword>
<accession>A0ACC2BMR2</accession>
<dbReference type="Proteomes" id="UP001162992">
    <property type="component" value="Chromosome 14"/>
</dbReference>
<organism evidence="1 2">
    <name type="scientific">Diphasiastrum complanatum</name>
    <name type="common">Issler's clubmoss</name>
    <name type="synonym">Lycopodium complanatum</name>
    <dbReference type="NCBI Taxonomy" id="34168"/>
    <lineage>
        <taxon>Eukaryota</taxon>
        <taxon>Viridiplantae</taxon>
        <taxon>Streptophyta</taxon>
        <taxon>Embryophyta</taxon>
        <taxon>Tracheophyta</taxon>
        <taxon>Lycopodiopsida</taxon>
        <taxon>Lycopodiales</taxon>
        <taxon>Lycopodiaceae</taxon>
        <taxon>Lycopodioideae</taxon>
        <taxon>Diphasiastrum</taxon>
    </lineage>
</organism>
<reference evidence="2" key="1">
    <citation type="journal article" date="2024" name="Proc. Natl. Acad. Sci. U.S.A.">
        <title>Extraordinary preservation of gene collinearity over three hundred million years revealed in homosporous lycophytes.</title>
        <authorList>
            <person name="Li C."/>
            <person name="Wickell D."/>
            <person name="Kuo L.Y."/>
            <person name="Chen X."/>
            <person name="Nie B."/>
            <person name="Liao X."/>
            <person name="Peng D."/>
            <person name="Ji J."/>
            <person name="Jenkins J."/>
            <person name="Williams M."/>
            <person name="Shu S."/>
            <person name="Plott C."/>
            <person name="Barry K."/>
            <person name="Rajasekar S."/>
            <person name="Grimwood J."/>
            <person name="Han X."/>
            <person name="Sun S."/>
            <person name="Hou Z."/>
            <person name="He W."/>
            <person name="Dai G."/>
            <person name="Sun C."/>
            <person name="Schmutz J."/>
            <person name="Leebens-Mack J.H."/>
            <person name="Li F.W."/>
            <person name="Wang L."/>
        </authorList>
    </citation>
    <scope>NUCLEOTIDE SEQUENCE [LARGE SCALE GENOMIC DNA]</scope>
    <source>
        <strain evidence="2">cv. PW_Plant_1</strain>
    </source>
</reference>
<proteinExistence type="predicted"/>